<gene>
    <name evidence="1" type="ORF">METZ01_LOCUS328565</name>
</gene>
<sequence length="45" mass="5373">MLSYETATDYIQTFLNTEKTPDFSRNARFYNLERIAQLLEELDNP</sequence>
<evidence type="ECO:0000313" key="1">
    <source>
        <dbReference type="EMBL" id="SVC75711.1"/>
    </source>
</evidence>
<proteinExistence type="predicted"/>
<feature type="non-terminal residue" evidence="1">
    <location>
        <position position="45"/>
    </location>
</feature>
<accession>A0A382PUS2</accession>
<protein>
    <submittedName>
        <fullName evidence="1">Uncharacterized protein</fullName>
    </submittedName>
</protein>
<organism evidence="1">
    <name type="scientific">marine metagenome</name>
    <dbReference type="NCBI Taxonomy" id="408172"/>
    <lineage>
        <taxon>unclassified sequences</taxon>
        <taxon>metagenomes</taxon>
        <taxon>ecological metagenomes</taxon>
    </lineage>
</organism>
<dbReference type="AlphaFoldDB" id="A0A382PUS2"/>
<dbReference type="EMBL" id="UINC01109117">
    <property type="protein sequence ID" value="SVC75711.1"/>
    <property type="molecule type" value="Genomic_DNA"/>
</dbReference>
<reference evidence="1" key="1">
    <citation type="submission" date="2018-05" db="EMBL/GenBank/DDBJ databases">
        <authorList>
            <person name="Lanie J.A."/>
            <person name="Ng W.-L."/>
            <person name="Kazmierczak K.M."/>
            <person name="Andrzejewski T.M."/>
            <person name="Davidsen T.M."/>
            <person name="Wayne K.J."/>
            <person name="Tettelin H."/>
            <person name="Glass J.I."/>
            <person name="Rusch D."/>
            <person name="Podicherti R."/>
            <person name="Tsui H.-C.T."/>
            <person name="Winkler M.E."/>
        </authorList>
    </citation>
    <scope>NUCLEOTIDE SEQUENCE</scope>
</reference>
<name>A0A382PUS2_9ZZZZ</name>